<keyword evidence="4 7" id="KW-0862">Zinc</keyword>
<evidence type="ECO:0000313" key="9">
    <source>
        <dbReference type="EMBL" id="ANB14109.1"/>
    </source>
</evidence>
<feature type="binding site" evidence="7">
    <location>
        <position position="49"/>
    </location>
    <ligand>
        <name>Zn(2+)</name>
        <dbReference type="ChEBI" id="CHEBI:29105"/>
    </ligand>
</feature>
<evidence type="ECO:0000256" key="5">
    <source>
        <dbReference type="ARBA" id="ARBA00023239"/>
    </source>
</evidence>
<keyword evidence="3 7" id="KW-0479">Metal-binding</keyword>
<evidence type="ECO:0000256" key="1">
    <source>
        <dbReference type="ARBA" id="ARBA00006217"/>
    </source>
</evidence>
<feature type="binding site" evidence="7">
    <location>
        <position position="105"/>
    </location>
    <ligand>
        <name>Zn(2+)</name>
        <dbReference type="ChEBI" id="CHEBI:29105"/>
    </ligand>
</feature>
<evidence type="ECO:0000313" key="10">
    <source>
        <dbReference type="Proteomes" id="UP000189580"/>
    </source>
</evidence>
<dbReference type="KEGG" id="slb:AWJ20_5067"/>
<sequence length="213" mass="23390">MSFAPSDNIAKLLDGNKEWAAKLASSAPGVLEQNAKGQQPNILWFGCADSRAGESCLGLHPGQVFVHRNIANIVSHSDISSLSVLQLAVDSLKVSHIIVCGHYDCKGVEATLKKERMGGELDAWLRHLRDVRHTHAKTLDSIDDFKKRCQKLVELNVIAQVRNVRRNDRVMAAAKERGLKVYGLVYDVATGLVNEVPVPVDDGLDSDDSYLVH</sequence>
<evidence type="ECO:0000256" key="8">
    <source>
        <dbReference type="RuleBase" id="RU003956"/>
    </source>
</evidence>
<dbReference type="EMBL" id="CP014502">
    <property type="protein sequence ID" value="ANB14109.1"/>
    <property type="molecule type" value="Genomic_DNA"/>
</dbReference>
<dbReference type="RefSeq" id="XP_018736586.1">
    <property type="nucleotide sequence ID" value="XM_018882183.1"/>
</dbReference>
<feature type="binding site" evidence="7">
    <location>
        <position position="47"/>
    </location>
    <ligand>
        <name>Zn(2+)</name>
        <dbReference type="ChEBI" id="CHEBI:29105"/>
    </ligand>
</feature>
<evidence type="ECO:0000256" key="2">
    <source>
        <dbReference type="ARBA" id="ARBA00012925"/>
    </source>
</evidence>
<dbReference type="GeneID" id="30037268"/>
<dbReference type="InterPro" id="IPR001765">
    <property type="entry name" value="Carbonic_anhydrase"/>
</dbReference>
<dbReference type="InterPro" id="IPR036874">
    <property type="entry name" value="Carbonic_anhydrase_sf"/>
</dbReference>
<dbReference type="GO" id="GO:0004089">
    <property type="term" value="F:carbonate dehydratase activity"/>
    <property type="evidence" value="ECO:0007669"/>
    <property type="project" value="UniProtKB-UniRule"/>
</dbReference>
<dbReference type="GO" id="GO:0008270">
    <property type="term" value="F:zinc ion binding"/>
    <property type="evidence" value="ECO:0007669"/>
    <property type="project" value="UniProtKB-UniRule"/>
</dbReference>
<dbReference type="GO" id="GO:0005758">
    <property type="term" value="C:mitochondrial intermembrane space"/>
    <property type="evidence" value="ECO:0007669"/>
    <property type="project" value="EnsemblFungi"/>
</dbReference>
<name>A0A167EI12_9ASCO</name>
<dbReference type="SMART" id="SM00947">
    <property type="entry name" value="Pro_CA"/>
    <property type="match status" value="1"/>
</dbReference>
<evidence type="ECO:0000256" key="4">
    <source>
        <dbReference type="ARBA" id="ARBA00022833"/>
    </source>
</evidence>
<proteinExistence type="inferred from homology"/>
<keyword evidence="10" id="KW-1185">Reference proteome</keyword>
<dbReference type="CDD" id="cd00883">
    <property type="entry name" value="beta_CA_cladeA"/>
    <property type="match status" value="1"/>
</dbReference>
<dbReference type="GO" id="GO:0071244">
    <property type="term" value="P:cellular response to carbon dioxide"/>
    <property type="evidence" value="ECO:0007669"/>
    <property type="project" value="EnsemblFungi"/>
</dbReference>
<dbReference type="GO" id="GO:0034599">
    <property type="term" value="P:cellular response to oxidative stress"/>
    <property type="evidence" value="ECO:0007669"/>
    <property type="project" value="EnsemblFungi"/>
</dbReference>
<dbReference type="SUPFAM" id="SSF53056">
    <property type="entry name" value="beta-carbonic anhydrase, cab"/>
    <property type="match status" value="1"/>
</dbReference>
<dbReference type="Gene3D" id="3.40.1050.10">
    <property type="entry name" value="Carbonic anhydrase"/>
    <property type="match status" value="1"/>
</dbReference>
<comment type="function">
    <text evidence="8">Reversible hydration of carbon dioxide.</text>
</comment>
<dbReference type="Proteomes" id="UP000189580">
    <property type="component" value="Chromosome d"/>
</dbReference>
<evidence type="ECO:0000256" key="6">
    <source>
        <dbReference type="ARBA" id="ARBA00048348"/>
    </source>
</evidence>
<dbReference type="OrthoDB" id="10248475at2759"/>
<dbReference type="PANTHER" id="PTHR11002:SF76">
    <property type="entry name" value="CARBONIC ANHYDRASE"/>
    <property type="match status" value="1"/>
</dbReference>
<dbReference type="SMR" id="A0A167EI12"/>
<organism evidence="9 10">
    <name type="scientific">Sugiyamaella lignohabitans</name>
    <dbReference type="NCBI Taxonomy" id="796027"/>
    <lineage>
        <taxon>Eukaryota</taxon>
        <taxon>Fungi</taxon>
        <taxon>Dikarya</taxon>
        <taxon>Ascomycota</taxon>
        <taxon>Saccharomycotina</taxon>
        <taxon>Dipodascomycetes</taxon>
        <taxon>Dipodascales</taxon>
        <taxon>Trichomonascaceae</taxon>
        <taxon>Sugiyamaella</taxon>
    </lineage>
</organism>
<dbReference type="Pfam" id="PF00484">
    <property type="entry name" value="Pro_CA"/>
    <property type="match status" value="1"/>
</dbReference>
<dbReference type="EC" id="4.2.1.1" evidence="2 8"/>
<dbReference type="PANTHER" id="PTHR11002">
    <property type="entry name" value="CARBONIC ANHYDRASE"/>
    <property type="match status" value="1"/>
</dbReference>
<comment type="similarity">
    <text evidence="1 8">Belongs to the beta-class carbonic anhydrase family.</text>
</comment>
<gene>
    <name evidence="9" type="primary">NCE103</name>
    <name evidence="9" type="ORF">AWJ20_5067</name>
</gene>
<protein>
    <recommendedName>
        <fullName evidence="2 8">Carbonic anhydrase</fullName>
        <ecNumber evidence="2 8">4.2.1.1</ecNumber>
    </recommendedName>
    <alternativeName>
        <fullName evidence="8">Carbonate dehydratase</fullName>
    </alternativeName>
</protein>
<comment type="catalytic activity">
    <reaction evidence="6 8">
        <text>hydrogencarbonate + H(+) = CO2 + H2O</text>
        <dbReference type="Rhea" id="RHEA:10748"/>
        <dbReference type="ChEBI" id="CHEBI:15377"/>
        <dbReference type="ChEBI" id="CHEBI:15378"/>
        <dbReference type="ChEBI" id="CHEBI:16526"/>
        <dbReference type="ChEBI" id="CHEBI:17544"/>
        <dbReference type="EC" id="4.2.1.1"/>
    </reaction>
</comment>
<reference evidence="9 10" key="1">
    <citation type="submission" date="2016-02" db="EMBL/GenBank/DDBJ databases">
        <title>Complete genome sequence and transcriptome regulation of the pentose utilising yeast Sugiyamaella lignohabitans.</title>
        <authorList>
            <person name="Bellasio M."/>
            <person name="Peymann A."/>
            <person name="Valli M."/>
            <person name="Sipitzky M."/>
            <person name="Graf A."/>
            <person name="Sauer M."/>
            <person name="Marx H."/>
            <person name="Mattanovich D."/>
        </authorList>
    </citation>
    <scope>NUCLEOTIDE SEQUENCE [LARGE SCALE GENOMIC DNA]</scope>
    <source>
        <strain evidence="9 10">CBS 10342</strain>
    </source>
</reference>
<dbReference type="AlphaFoldDB" id="A0A167EI12"/>
<evidence type="ECO:0000256" key="7">
    <source>
        <dbReference type="PIRSR" id="PIRSR601765-1"/>
    </source>
</evidence>
<feature type="binding site" evidence="7">
    <location>
        <position position="102"/>
    </location>
    <ligand>
        <name>Zn(2+)</name>
        <dbReference type="ChEBI" id="CHEBI:29105"/>
    </ligand>
</feature>
<accession>A0A167EI12</accession>
<comment type="cofactor">
    <cofactor evidence="7">
        <name>Zn(2+)</name>
        <dbReference type="ChEBI" id="CHEBI:29105"/>
    </cofactor>
    <text evidence="7">Binds 1 zinc ion per subunit.</text>
</comment>
<keyword evidence="5 8" id="KW-0456">Lyase</keyword>
<evidence type="ECO:0000256" key="3">
    <source>
        <dbReference type="ARBA" id="ARBA00022723"/>
    </source>
</evidence>